<feature type="transmembrane region" description="Helical" evidence="1">
    <location>
        <begin position="81"/>
        <end position="99"/>
    </location>
</feature>
<proteinExistence type="predicted"/>
<dbReference type="EMBL" id="FNVD01000005">
    <property type="protein sequence ID" value="SEF81805.1"/>
    <property type="molecule type" value="Genomic_DNA"/>
</dbReference>
<gene>
    <name evidence="2" type="ORF">SAMN05421751_105126</name>
</gene>
<sequence>MTTGRWIALAILLCAGAVLAEPALRALHMWPAGLTGGPAGPLWGIFAGAAIWAQTNALGWPNRRRNAARLDETPSVARLRLTFFFAAATSLGITVLVAIQEDLVPALARPGGTIWVNPAMIATIIGLGTLFPTTASGLFLPCGDERFRAVQQQAQALTLRAAMIAGLAGAAIATYSAAFPPAPVLLYAMAGFMWTTYSGLLWRLEARA</sequence>
<feature type="transmembrane region" description="Helical" evidence="1">
    <location>
        <begin position="119"/>
        <end position="140"/>
    </location>
</feature>
<dbReference type="RefSeq" id="WP_104007579.1">
    <property type="nucleotide sequence ID" value="NZ_FNVD01000005.1"/>
</dbReference>
<protein>
    <submittedName>
        <fullName evidence="2">Uncharacterized protein</fullName>
    </submittedName>
</protein>
<keyword evidence="1" id="KW-1133">Transmembrane helix</keyword>
<keyword evidence="1" id="KW-0812">Transmembrane</keyword>
<dbReference type="AlphaFoldDB" id="A0A1H5V332"/>
<feature type="transmembrane region" description="Helical" evidence="1">
    <location>
        <begin position="161"/>
        <end position="178"/>
    </location>
</feature>
<feature type="transmembrane region" description="Helical" evidence="1">
    <location>
        <begin position="40"/>
        <end position="60"/>
    </location>
</feature>
<name>A0A1H5V332_9RHOB</name>
<dbReference type="Proteomes" id="UP000236742">
    <property type="component" value="Unassembled WGS sequence"/>
</dbReference>
<evidence type="ECO:0000313" key="3">
    <source>
        <dbReference type="Proteomes" id="UP000236742"/>
    </source>
</evidence>
<keyword evidence="3" id="KW-1185">Reference proteome</keyword>
<accession>A0A1H5V332</accession>
<evidence type="ECO:0000256" key="1">
    <source>
        <dbReference type="SAM" id="Phobius"/>
    </source>
</evidence>
<feature type="transmembrane region" description="Helical" evidence="1">
    <location>
        <begin position="184"/>
        <end position="202"/>
    </location>
</feature>
<evidence type="ECO:0000313" key="2">
    <source>
        <dbReference type="EMBL" id="SEF81805.1"/>
    </source>
</evidence>
<organism evidence="2 3">
    <name type="scientific">Jhaorihella thermophila</name>
    <dbReference type="NCBI Taxonomy" id="488547"/>
    <lineage>
        <taxon>Bacteria</taxon>
        <taxon>Pseudomonadati</taxon>
        <taxon>Pseudomonadota</taxon>
        <taxon>Alphaproteobacteria</taxon>
        <taxon>Rhodobacterales</taxon>
        <taxon>Paracoccaceae</taxon>
        <taxon>Jhaorihella</taxon>
    </lineage>
</organism>
<keyword evidence="1" id="KW-0472">Membrane</keyword>
<reference evidence="2 3" key="1">
    <citation type="submission" date="2016-10" db="EMBL/GenBank/DDBJ databases">
        <authorList>
            <person name="de Groot N.N."/>
        </authorList>
    </citation>
    <scope>NUCLEOTIDE SEQUENCE [LARGE SCALE GENOMIC DNA]</scope>
    <source>
        <strain evidence="2 3">DSM 23413</strain>
    </source>
</reference>